<protein>
    <submittedName>
        <fullName evidence="1">Uncharacterized protein</fullName>
    </submittedName>
</protein>
<proteinExistence type="predicted"/>
<accession>A0A386WCN2</accession>
<sequence length="89" mass="9724">MSIHTVDVVQTLHTCPAEPEPHPYDIRRTVVDVIDGGPCRNPVTIRCGTTITQIPCGRHEPSKRQCSACRVIVIERTITNLHPTTGVAG</sequence>
<evidence type="ECO:0000313" key="2">
    <source>
        <dbReference type="Proteomes" id="UP000267804"/>
    </source>
</evidence>
<dbReference type="EMBL" id="CP024087">
    <property type="protein sequence ID" value="AYF26136.1"/>
    <property type="molecule type" value="Genomic_DNA"/>
</dbReference>
<reference evidence="1 2" key="1">
    <citation type="submission" date="2017-10" db="EMBL/GenBank/DDBJ databases">
        <title>Integration of genomic and chemical information greatly accelerates assignment of the full stereostructure of myelolactone, a potent inhibitor of myeloma from a marine-derived Micromonospora.</title>
        <authorList>
            <person name="Kim M.C."/>
            <person name="Machado H."/>
            <person name="Jensen P.R."/>
            <person name="Fenical W."/>
        </authorList>
    </citation>
    <scope>NUCLEOTIDE SEQUENCE [LARGE SCALE GENOMIC DNA]</scope>
    <source>
        <strain evidence="1 2">CNY-010</strain>
    </source>
</reference>
<organism evidence="1 2">
    <name type="scientific">Micromonospora tulbaghiae</name>
    <dbReference type="NCBI Taxonomy" id="479978"/>
    <lineage>
        <taxon>Bacteria</taxon>
        <taxon>Bacillati</taxon>
        <taxon>Actinomycetota</taxon>
        <taxon>Actinomycetes</taxon>
        <taxon>Micromonosporales</taxon>
        <taxon>Micromonosporaceae</taxon>
        <taxon>Micromonospora</taxon>
    </lineage>
</organism>
<name>A0A386WCN2_9ACTN</name>
<dbReference type="RefSeq" id="WP_120568691.1">
    <property type="nucleotide sequence ID" value="NZ_CP024087.1"/>
</dbReference>
<evidence type="ECO:0000313" key="1">
    <source>
        <dbReference type="EMBL" id="AYF26136.1"/>
    </source>
</evidence>
<dbReference type="Proteomes" id="UP000267804">
    <property type="component" value="Chromosome"/>
</dbReference>
<dbReference type="KEGG" id="mtua:CSH63_01395"/>
<gene>
    <name evidence="1" type="ORF">CSH63_01395</name>
</gene>
<dbReference type="AlphaFoldDB" id="A0A386WCN2"/>